<sequence>MSYNKNNRPSVEKRDTNEIVELENQFILRLPEEPAKALREALRNGATNLKDRFTIQLEDDMRYGEVRVDHFLMHAKVVDLPTIVESLKTIDRKSFYKTADICQMMICKEEPDILSADEESPSKNKKKDPNKVDKKFLWPHGITPPTKNVRRRRFRKTLKKKYVEAPEIEKEVKRLLREDNDAVSVKWEIISEDDDQIKHDNPTGVSSTEEDPSLKTDANKNKANTVKSKTRPMVYLGTPKNATVTSDLHGNIESPDEGTPRLDLVEHDIFGGAVSDSEEENTNMNMDLDENSQLSADDTTINDSSSLQGIESGDKLVTSFSSEMFYPPGSPPSDLKIERLHYPHEENLPLKSSETTGHEPELVHREQEKIPDIAGRFMEGSVSKELLTSRIEEIHEQLQELQSQRLQKQREVDNMENAALQQRFQEMLQSLEEQIHIKEMEYESLQSMLS</sequence>
<keyword evidence="3" id="KW-0805">Transcription regulation</keyword>
<feature type="domain" description="TAFII55 protein conserved region" evidence="8">
    <location>
        <begin position="22"/>
        <end position="184"/>
    </location>
</feature>
<evidence type="ECO:0000259" key="8">
    <source>
        <dbReference type="SMART" id="SM01370"/>
    </source>
</evidence>
<feature type="region of interest" description="Disordered" evidence="7">
    <location>
        <begin position="240"/>
        <end position="260"/>
    </location>
</feature>
<dbReference type="CDD" id="cd08047">
    <property type="entry name" value="TAF7"/>
    <property type="match status" value="1"/>
</dbReference>
<evidence type="ECO:0000256" key="6">
    <source>
        <dbReference type="SAM" id="Coils"/>
    </source>
</evidence>
<dbReference type="GO" id="GO:0016251">
    <property type="term" value="F:RNA polymerase II general transcription initiation factor activity"/>
    <property type="evidence" value="ECO:0007669"/>
    <property type="project" value="TreeGrafter"/>
</dbReference>
<dbReference type="AlphaFoldDB" id="A0A6M2DJY8"/>
<evidence type="ECO:0000313" key="9">
    <source>
        <dbReference type="EMBL" id="NOV46653.1"/>
    </source>
</evidence>
<keyword evidence="6" id="KW-0175">Coiled coil</keyword>
<accession>A0A6M2DJY8</accession>
<feature type="compositionally biased region" description="Basic and acidic residues" evidence="7">
    <location>
        <begin position="127"/>
        <end position="136"/>
    </location>
</feature>
<evidence type="ECO:0000256" key="5">
    <source>
        <dbReference type="ARBA" id="ARBA00023242"/>
    </source>
</evidence>
<dbReference type="PANTHER" id="PTHR12228:SF0">
    <property type="entry name" value="TATA-BOX BINDING PROTEIN ASSOCIATED FACTOR 7"/>
    <property type="match status" value="1"/>
</dbReference>
<keyword evidence="4" id="KW-0804">Transcription</keyword>
<dbReference type="InterPro" id="IPR037817">
    <property type="entry name" value="TAF7"/>
</dbReference>
<dbReference type="PANTHER" id="PTHR12228">
    <property type="entry name" value="TRANSCRIPTION INITIATION FACTOR TFIID 55 KD SUBUNIT-RELATED"/>
    <property type="match status" value="1"/>
</dbReference>
<dbReference type="Pfam" id="PF04658">
    <property type="entry name" value="TAFII55_N"/>
    <property type="match status" value="1"/>
</dbReference>
<dbReference type="EMBL" id="GIIL01002927">
    <property type="protein sequence ID" value="NOV46653.1"/>
    <property type="molecule type" value="Transcribed_RNA"/>
</dbReference>
<protein>
    <submittedName>
        <fullName evidence="9">Putative tafii55 protein conserved region</fullName>
    </submittedName>
</protein>
<evidence type="ECO:0000256" key="2">
    <source>
        <dbReference type="ARBA" id="ARBA00009368"/>
    </source>
</evidence>
<feature type="region of interest" description="Disordered" evidence="7">
    <location>
        <begin position="194"/>
        <end position="226"/>
    </location>
</feature>
<dbReference type="SMART" id="SM01370">
    <property type="entry name" value="TAFII55_N"/>
    <property type="match status" value="1"/>
</dbReference>
<dbReference type="InterPro" id="IPR006751">
    <property type="entry name" value="TAFII55_prot_cons_reg"/>
</dbReference>
<feature type="region of interest" description="Disordered" evidence="7">
    <location>
        <begin position="113"/>
        <end position="142"/>
    </location>
</feature>
<evidence type="ECO:0000256" key="7">
    <source>
        <dbReference type="SAM" id="MobiDB-lite"/>
    </source>
</evidence>
<dbReference type="GO" id="GO:0051123">
    <property type="term" value="P:RNA polymerase II preinitiation complex assembly"/>
    <property type="evidence" value="ECO:0007669"/>
    <property type="project" value="TreeGrafter"/>
</dbReference>
<evidence type="ECO:0000256" key="4">
    <source>
        <dbReference type="ARBA" id="ARBA00023163"/>
    </source>
</evidence>
<organism evidence="9">
    <name type="scientific">Xenopsylla cheopis</name>
    <name type="common">Oriental rat flea</name>
    <name type="synonym">Pulex cheopis</name>
    <dbReference type="NCBI Taxonomy" id="163159"/>
    <lineage>
        <taxon>Eukaryota</taxon>
        <taxon>Metazoa</taxon>
        <taxon>Ecdysozoa</taxon>
        <taxon>Arthropoda</taxon>
        <taxon>Hexapoda</taxon>
        <taxon>Insecta</taxon>
        <taxon>Pterygota</taxon>
        <taxon>Neoptera</taxon>
        <taxon>Endopterygota</taxon>
        <taxon>Siphonaptera</taxon>
        <taxon>Pulicidae</taxon>
        <taxon>Xenopsyllinae</taxon>
        <taxon>Xenopsylla</taxon>
    </lineage>
</organism>
<proteinExistence type="inferred from homology"/>
<evidence type="ECO:0000256" key="3">
    <source>
        <dbReference type="ARBA" id="ARBA00023015"/>
    </source>
</evidence>
<dbReference type="GO" id="GO:0005669">
    <property type="term" value="C:transcription factor TFIID complex"/>
    <property type="evidence" value="ECO:0007669"/>
    <property type="project" value="InterPro"/>
</dbReference>
<name>A0A6M2DJY8_XENCH</name>
<reference evidence="9" key="1">
    <citation type="submission" date="2020-03" db="EMBL/GenBank/DDBJ databases">
        <title>Transcriptomic Profiling of the Digestive Tract of the Rat Flea, Xenopsylla cheopis, Following Blood Feeding and Infection with Yersinia pestis.</title>
        <authorList>
            <person name="Bland D.M."/>
            <person name="Martens C.A."/>
            <person name="Virtaneva K."/>
            <person name="Kanakabandi K."/>
            <person name="Long D."/>
            <person name="Rosenke R."/>
            <person name="Saturday G.A."/>
            <person name="Hoyt F.H."/>
            <person name="Bruno D.P."/>
            <person name="Ribeiro J.M.C."/>
            <person name="Hinnebusch J."/>
        </authorList>
    </citation>
    <scope>NUCLEOTIDE SEQUENCE</scope>
</reference>
<evidence type="ECO:0000256" key="1">
    <source>
        <dbReference type="ARBA" id="ARBA00004123"/>
    </source>
</evidence>
<feature type="coiled-coil region" evidence="6">
    <location>
        <begin position="384"/>
        <end position="448"/>
    </location>
</feature>
<comment type="subcellular location">
    <subcellularLocation>
        <location evidence="1">Nucleus</location>
    </subcellularLocation>
</comment>
<keyword evidence="5" id="KW-0539">Nucleus</keyword>
<comment type="similarity">
    <text evidence="2">Belongs to the TAF7 family.</text>
</comment>